<reference evidence="1" key="1">
    <citation type="submission" date="2019-08" db="EMBL/GenBank/DDBJ databases">
        <authorList>
            <person name="Kucharzyk K."/>
            <person name="Murdoch R.W."/>
            <person name="Higgins S."/>
            <person name="Loffler F."/>
        </authorList>
    </citation>
    <scope>NUCLEOTIDE SEQUENCE</scope>
</reference>
<dbReference type="InterPro" id="IPR006059">
    <property type="entry name" value="SBP"/>
</dbReference>
<comment type="caution">
    <text evidence="1">The sequence shown here is derived from an EMBL/GenBank/DDBJ whole genome shotgun (WGS) entry which is preliminary data.</text>
</comment>
<dbReference type="Gene3D" id="3.40.190.10">
    <property type="entry name" value="Periplasmic binding protein-like II"/>
    <property type="match status" value="1"/>
</dbReference>
<dbReference type="InterPro" id="IPR050490">
    <property type="entry name" value="Bact_solute-bd_prot1"/>
</dbReference>
<dbReference type="AlphaFoldDB" id="A0A645F6L3"/>
<evidence type="ECO:0000313" key="1">
    <source>
        <dbReference type="EMBL" id="MPN09069.1"/>
    </source>
</evidence>
<name>A0A645F6L3_9ZZZZ</name>
<gene>
    <name evidence="1" type="ORF">SDC9_156357</name>
</gene>
<accession>A0A645F6L3</accession>
<dbReference type="SUPFAM" id="SSF53850">
    <property type="entry name" value="Periplasmic binding protein-like II"/>
    <property type="match status" value="1"/>
</dbReference>
<protein>
    <submittedName>
        <fullName evidence="1">Uncharacterized protein</fullName>
    </submittedName>
</protein>
<dbReference type="PANTHER" id="PTHR43649">
    <property type="entry name" value="ARABINOSE-BINDING PROTEIN-RELATED"/>
    <property type="match status" value="1"/>
</dbReference>
<proteinExistence type="predicted"/>
<organism evidence="1">
    <name type="scientific">bioreactor metagenome</name>
    <dbReference type="NCBI Taxonomy" id="1076179"/>
    <lineage>
        <taxon>unclassified sequences</taxon>
        <taxon>metagenomes</taxon>
        <taxon>ecological metagenomes</taxon>
    </lineage>
</organism>
<dbReference type="Pfam" id="PF01547">
    <property type="entry name" value="SBP_bac_1"/>
    <property type="match status" value="1"/>
</dbReference>
<dbReference type="PANTHER" id="PTHR43649:SF12">
    <property type="entry name" value="DIACETYLCHITOBIOSE BINDING PROTEIN DASA"/>
    <property type="match status" value="1"/>
</dbReference>
<sequence length="213" mass="23597">MTSFLPYFWQAGGDFLDADNKPNLNSEAGKTTLNFLKSLQDKGVFDDTVVSVGDAPDLFRNGEAAMVMMGTGMAGSIDKAGINWDFSTLKGPNGQEGFWISGDSLAVAANSPHKELAVKALKYMTSAKVMDAFHEKLYAMTPLTKDGAFTEDERFQKLYESESEIANFHIWPGFENADSFYDILFKNIQSMYMGDLTPQQVIDNTMEEYNAAL</sequence>
<dbReference type="EMBL" id="VSSQ01055162">
    <property type="protein sequence ID" value="MPN09069.1"/>
    <property type="molecule type" value="Genomic_DNA"/>
</dbReference>